<dbReference type="RefSeq" id="XP_012193126.1">
    <property type="nucleotide sequence ID" value="XM_012337736.1"/>
</dbReference>
<dbReference type="GeneID" id="24112405"/>
<dbReference type="EMBL" id="DF238831">
    <property type="protein sequence ID" value="GAC99539.1"/>
    <property type="molecule type" value="Genomic_DNA"/>
</dbReference>
<protein>
    <submittedName>
        <fullName evidence="1">Uncharacterized protein</fullName>
    </submittedName>
</protein>
<accession>R9PDU2</accession>
<keyword evidence="2" id="KW-1185">Reference proteome</keyword>
<dbReference type="HOGENOM" id="CLU_2758894_0_0_1"/>
<organism evidence="1 2">
    <name type="scientific">Pseudozyma hubeiensis (strain SY62)</name>
    <name type="common">Yeast</name>
    <dbReference type="NCBI Taxonomy" id="1305764"/>
    <lineage>
        <taxon>Eukaryota</taxon>
        <taxon>Fungi</taxon>
        <taxon>Dikarya</taxon>
        <taxon>Basidiomycota</taxon>
        <taxon>Ustilaginomycotina</taxon>
        <taxon>Ustilaginomycetes</taxon>
        <taxon>Ustilaginales</taxon>
        <taxon>Ustilaginaceae</taxon>
        <taxon>Pseudozyma</taxon>
    </lineage>
</organism>
<reference evidence="2" key="1">
    <citation type="journal article" date="2013" name="Genome Announc.">
        <title>Draft genome sequence of the basidiomycetous yeast-like fungus Pseudozyma hubeiensis SY62, which produces an abundant amount of the biosurfactant mannosylerythritol lipids.</title>
        <authorList>
            <person name="Konishi M."/>
            <person name="Hatada Y."/>
            <person name="Horiuchi J."/>
        </authorList>
    </citation>
    <scope>NUCLEOTIDE SEQUENCE [LARGE SCALE GENOMIC DNA]</scope>
    <source>
        <strain evidence="2">SY62</strain>
    </source>
</reference>
<proteinExistence type="predicted"/>
<name>R9PDU2_PSEHS</name>
<dbReference type="AlphaFoldDB" id="R9PDU2"/>
<dbReference type="Proteomes" id="UP000014071">
    <property type="component" value="Unassembled WGS sequence"/>
</dbReference>
<gene>
    <name evidence="1" type="ORF">PHSY_007141</name>
</gene>
<sequence>MSQSRQKSAIPDAGRVLFEDTVKIVGKAKEVWQTIRCCDELMRRADATIDRTGGEENSAALIEGELWNGS</sequence>
<evidence type="ECO:0000313" key="2">
    <source>
        <dbReference type="Proteomes" id="UP000014071"/>
    </source>
</evidence>
<evidence type="ECO:0000313" key="1">
    <source>
        <dbReference type="EMBL" id="GAC99539.1"/>
    </source>
</evidence>